<protein>
    <submittedName>
        <fullName evidence="2">14799_t:CDS:1</fullName>
    </submittedName>
</protein>
<proteinExistence type="predicted"/>
<evidence type="ECO:0000313" key="2">
    <source>
        <dbReference type="EMBL" id="CAI2163992.1"/>
    </source>
</evidence>
<comment type="caution">
    <text evidence="2">The sequence shown here is derived from an EMBL/GenBank/DDBJ whole genome shotgun (WGS) entry which is preliminary data.</text>
</comment>
<dbReference type="AlphaFoldDB" id="A0A9W4SBR4"/>
<sequence length="64" mass="7248">MLNDLKEINNTPLDEDNTEPMTDEVIVGNFMKAVTGGTDTTQPYRLFNAEVEKSVLKKLIQIYT</sequence>
<accession>A0A9W4SBR4</accession>
<reference evidence="2" key="1">
    <citation type="submission" date="2022-08" db="EMBL/GenBank/DDBJ databases">
        <authorList>
            <person name="Kallberg Y."/>
            <person name="Tangrot J."/>
            <person name="Rosling A."/>
        </authorList>
    </citation>
    <scope>NUCLEOTIDE SEQUENCE</scope>
    <source>
        <strain evidence="2">Wild A</strain>
    </source>
</reference>
<evidence type="ECO:0000256" key="1">
    <source>
        <dbReference type="SAM" id="MobiDB-lite"/>
    </source>
</evidence>
<dbReference type="EMBL" id="CAMKVN010000125">
    <property type="protein sequence ID" value="CAI2163992.1"/>
    <property type="molecule type" value="Genomic_DNA"/>
</dbReference>
<feature type="region of interest" description="Disordered" evidence="1">
    <location>
        <begin position="1"/>
        <end position="20"/>
    </location>
</feature>
<keyword evidence="3" id="KW-1185">Reference proteome</keyword>
<name>A0A9W4SBR4_9GLOM</name>
<evidence type="ECO:0000313" key="3">
    <source>
        <dbReference type="Proteomes" id="UP001153678"/>
    </source>
</evidence>
<dbReference type="Proteomes" id="UP001153678">
    <property type="component" value="Unassembled WGS sequence"/>
</dbReference>
<gene>
    <name evidence="2" type="ORF">FWILDA_LOCUS1343</name>
</gene>
<organism evidence="2 3">
    <name type="scientific">Funneliformis geosporum</name>
    <dbReference type="NCBI Taxonomy" id="1117311"/>
    <lineage>
        <taxon>Eukaryota</taxon>
        <taxon>Fungi</taxon>
        <taxon>Fungi incertae sedis</taxon>
        <taxon>Mucoromycota</taxon>
        <taxon>Glomeromycotina</taxon>
        <taxon>Glomeromycetes</taxon>
        <taxon>Glomerales</taxon>
        <taxon>Glomeraceae</taxon>
        <taxon>Funneliformis</taxon>
    </lineage>
</organism>